<keyword evidence="2 7" id="KW-0597">Phosphoprotein</keyword>
<protein>
    <submittedName>
        <fullName evidence="11">DNA-binding response OmpR family regulator</fullName>
    </submittedName>
</protein>
<feature type="DNA-binding region" description="OmpR/PhoB-type" evidence="8">
    <location>
        <begin position="128"/>
        <end position="226"/>
    </location>
</feature>
<dbReference type="SUPFAM" id="SSF52172">
    <property type="entry name" value="CheY-like"/>
    <property type="match status" value="1"/>
</dbReference>
<evidence type="ECO:0000313" key="12">
    <source>
        <dbReference type="Proteomes" id="UP000823485"/>
    </source>
</evidence>
<evidence type="ECO:0000256" key="5">
    <source>
        <dbReference type="ARBA" id="ARBA00023125"/>
    </source>
</evidence>
<dbReference type="SUPFAM" id="SSF46894">
    <property type="entry name" value="C-terminal effector domain of the bipartite response regulators"/>
    <property type="match status" value="1"/>
</dbReference>
<keyword evidence="4" id="KW-0805">Transcription regulation</keyword>
<evidence type="ECO:0000256" key="6">
    <source>
        <dbReference type="ARBA" id="ARBA00023163"/>
    </source>
</evidence>
<dbReference type="CDD" id="cd00383">
    <property type="entry name" value="trans_reg_C"/>
    <property type="match status" value="1"/>
</dbReference>
<dbReference type="Pfam" id="PF00486">
    <property type="entry name" value="Trans_reg_C"/>
    <property type="match status" value="1"/>
</dbReference>
<dbReference type="Gene3D" id="3.40.50.2300">
    <property type="match status" value="1"/>
</dbReference>
<evidence type="ECO:0000256" key="2">
    <source>
        <dbReference type="ARBA" id="ARBA00022553"/>
    </source>
</evidence>
<dbReference type="Pfam" id="PF00072">
    <property type="entry name" value="Response_reg"/>
    <property type="match status" value="1"/>
</dbReference>
<evidence type="ECO:0000256" key="7">
    <source>
        <dbReference type="PROSITE-ProRule" id="PRU00169"/>
    </source>
</evidence>
<dbReference type="InterPro" id="IPR011006">
    <property type="entry name" value="CheY-like_superfamily"/>
</dbReference>
<keyword evidence="3" id="KW-0902">Two-component regulatory system</keyword>
<feature type="modified residue" description="4-aspartylphosphate" evidence="7">
    <location>
        <position position="52"/>
    </location>
</feature>
<dbReference type="InterPro" id="IPR016032">
    <property type="entry name" value="Sig_transdc_resp-reg_C-effctor"/>
</dbReference>
<name>A0ABS2RB47_9BACI</name>
<dbReference type="Proteomes" id="UP000823485">
    <property type="component" value="Unassembled WGS sequence"/>
</dbReference>
<organism evidence="11 12">
    <name type="scientific">Siminovitchia thermophila</name>
    <dbReference type="NCBI Taxonomy" id="1245522"/>
    <lineage>
        <taxon>Bacteria</taxon>
        <taxon>Bacillati</taxon>
        <taxon>Bacillota</taxon>
        <taxon>Bacilli</taxon>
        <taxon>Bacillales</taxon>
        <taxon>Bacillaceae</taxon>
        <taxon>Siminovitchia</taxon>
    </lineage>
</organism>
<feature type="domain" description="Response regulatory" evidence="9">
    <location>
        <begin position="3"/>
        <end position="116"/>
    </location>
</feature>
<dbReference type="InterPro" id="IPR039420">
    <property type="entry name" value="WalR-like"/>
</dbReference>
<evidence type="ECO:0000256" key="3">
    <source>
        <dbReference type="ARBA" id="ARBA00023012"/>
    </source>
</evidence>
<dbReference type="PROSITE" id="PS50110">
    <property type="entry name" value="RESPONSE_REGULATORY"/>
    <property type="match status" value="1"/>
</dbReference>
<dbReference type="PANTHER" id="PTHR48111">
    <property type="entry name" value="REGULATOR OF RPOS"/>
    <property type="match status" value="1"/>
</dbReference>
<dbReference type="Gene3D" id="1.10.10.10">
    <property type="entry name" value="Winged helix-like DNA-binding domain superfamily/Winged helix DNA-binding domain"/>
    <property type="match status" value="1"/>
</dbReference>
<evidence type="ECO:0000256" key="8">
    <source>
        <dbReference type="PROSITE-ProRule" id="PRU01091"/>
    </source>
</evidence>
<dbReference type="InterPro" id="IPR036388">
    <property type="entry name" value="WH-like_DNA-bd_sf"/>
</dbReference>
<comment type="caution">
    <text evidence="11">The sequence shown here is derived from an EMBL/GenBank/DDBJ whole genome shotgun (WGS) entry which is preliminary data.</text>
</comment>
<evidence type="ECO:0000256" key="1">
    <source>
        <dbReference type="ARBA" id="ARBA00004496"/>
    </source>
</evidence>
<dbReference type="InterPro" id="IPR001867">
    <property type="entry name" value="OmpR/PhoB-type_DNA-bd"/>
</dbReference>
<accession>A0ABS2RB47</accession>
<proteinExistence type="predicted"/>
<evidence type="ECO:0000256" key="4">
    <source>
        <dbReference type="ARBA" id="ARBA00023015"/>
    </source>
</evidence>
<dbReference type="PROSITE" id="PS51755">
    <property type="entry name" value="OMPR_PHOB"/>
    <property type="match status" value="1"/>
</dbReference>
<dbReference type="SMART" id="SM00448">
    <property type="entry name" value="REC"/>
    <property type="match status" value="1"/>
</dbReference>
<dbReference type="Gene3D" id="6.10.250.690">
    <property type="match status" value="1"/>
</dbReference>
<keyword evidence="5 8" id="KW-0238">DNA-binding</keyword>
<comment type="subcellular location">
    <subcellularLocation>
        <location evidence="1">Cytoplasm</location>
    </subcellularLocation>
</comment>
<dbReference type="RefSeq" id="WP_077113459.1">
    <property type="nucleotide sequence ID" value="NZ_JAFBFH010000034.1"/>
</dbReference>
<dbReference type="SMART" id="SM00862">
    <property type="entry name" value="Trans_reg_C"/>
    <property type="match status" value="1"/>
</dbReference>
<evidence type="ECO:0000259" key="9">
    <source>
        <dbReference type="PROSITE" id="PS50110"/>
    </source>
</evidence>
<evidence type="ECO:0000313" key="11">
    <source>
        <dbReference type="EMBL" id="MBM7716883.1"/>
    </source>
</evidence>
<keyword evidence="6" id="KW-0804">Transcription</keyword>
<dbReference type="EMBL" id="JAFBFH010000034">
    <property type="protein sequence ID" value="MBM7716883.1"/>
    <property type="molecule type" value="Genomic_DNA"/>
</dbReference>
<dbReference type="GO" id="GO:0003677">
    <property type="term" value="F:DNA binding"/>
    <property type="evidence" value="ECO:0007669"/>
    <property type="project" value="UniProtKB-KW"/>
</dbReference>
<keyword evidence="12" id="KW-1185">Reference proteome</keyword>
<dbReference type="InterPro" id="IPR001789">
    <property type="entry name" value="Sig_transdc_resp-reg_receiver"/>
</dbReference>
<gene>
    <name evidence="11" type="ORF">JOC94_003907</name>
</gene>
<feature type="domain" description="OmpR/PhoB-type" evidence="10">
    <location>
        <begin position="128"/>
        <end position="226"/>
    </location>
</feature>
<reference evidence="11 12" key="1">
    <citation type="submission" date="2021-01" db="EMBL/GenBank/DDBJ databases">
        <title>Genomic Encyclopedia of Type Strains, Phase IV (KMG-IV): sequencing the most valuable type-strain genomes for metagenomic binning, comparative biology and taxonomic classification.</title>
        <authorList>
            <person name="Goeker M."/>
        </authorList>
    </citation>
    <scope>NUCLEOTIDE SEQUENCE [LARGE SCALE GENOMIC DNA]</scope>
    <source>
        <strain evidence="11 12">DSM 105453</strain>
    </source>
</reference>
<dbReference type="PANTHER" id="PTHR48111:SF43">
    <property type="entry name" value="STAGE 0 SPORULATION PROTEIN A HOMOLOG"/>
    <property type="match status" value="1"/>
</dbReference>
<evidence type="ECO:0000259" key="10">
    <source>
        <dbReference type="PROSITE" id="PS51755"/>
    </source>
</evidence>
<sequence>MYRIFLIEDDVQLGELIHNHLERYGYVVYQPKSFMNIVEEFAEVRPDLVLLDINLPYYDGYYLCRSFRQQSKVPILVLSARSQELDQIMAIELGADDYMTKPFTFDILLSKIKATIRRVYGEYATNDDSTTCAGPLCIHAKDLTLTCRGKKVELSKNEYKLLKKLMAHHGAFVSREELIEEVWDSVTFVDDNTLTVNIARIKQKLSELGVGQTIKSRRGAGYMLQDPDVYEGL</sequence>